<dbReference type="EMBL" id="CAQQ02139818">
    <property type="status" value="NOT_ANNOTATED_CDS"/>
    <property type="molecule type" value="Genomic_DNA"/>
</dbReference>
<organism evidence="2 3">
    <name type="scientific">Megaselia scalaris</name>
    <name type="common">Humpbacked fly</name>
    <name type="synonym">Phora scalaris</name>
    <dbReference type="NCBI Taxonomy" id="36166"/>
    <lineage>
        <taxon>Eukaryota</taxon>
        <taxon>Metazoa</taxon>
        <taxon>Ecdysozoa</taxon>
        <taxon>Arthropoda</taxon>
        <taxon>Hexapoda</taxon>
        <taxon>Insecta</taxon>
        <taxon>Pterygota</taxon>
        <taxon>Neoptera</taxon>
        <taxon>Endopterygota</taxon>
        <taxon>Diptera</taxon>
        <taxon>Brachycera</taxon>
        <taxon>Muscomorpha</taxon>
        <taxon>Platypezoidea</taxon>
        <taxon>Phoridae</taxon>
        <taxon>Megaseliini</taxon>
        <taxon>Megaselia</taxon>
    </lineage>
</organism>
<accession>T1GZT4</accession>
<dbReference type="InterPro" id="IPR026788">
    <property type="entry name" value="Tmem141"/>
</dbReference>
<dbReference type="Gene3D" id="1.10.3350.20">
    <property type="entry name" value="Tmem141 protein family"/>
    <property type="match status" value="1"/>
</dbReference>
<keyword evidence="1" id="KW-0812">Transmembrane</keyword>
<keyword evidence="1" id="KW-1133">Transmembrane helix</keyword>
<dbReference type="Pfam" id="PF15110">
    <property type="entry name" value="TMEM141"/>
    <property type="match status" value="1"/>
</dbReference>
<evidence type="ECO:0000313" key="2">
    <source>
        <dbReference type="EnsemblMetazoa" id="MESCA009390-PA"/>
    </source>
</evidence>
<keyword evidence="3" id="KW-1185">Reference proteome</keyword>
<dbReference type="AlphaFoldDB" id="T1GZT4"/>
<dbReference type="PANTHER" id="PTHR47229:SF1">
    <property type="entry name" value="TRANSMEMBRANE PROTEIN 141"/>
    <property type="match status" value="1"/>
</dbReference>
<evidence type="ECO:0000313" key="3">
    <source>
        <dbReference type="Proteomes" id="UP000015102"/>
    </source>
</evidence>
<feature type="transmembrane region" description="Helical" evidence="1">
    <location>
        <begin position="32"/>
        <end position="50"/>
    </location>
</feature>
<evidence type="ECO:0000256" key="1">
    <source>
        <dbReference type="SAM" id="Phobius"/>
    </source>
</evidence>
<dbReference type="PANTHER" id="PTHR47229">
    <property type="entry name" value="TRANSMEMBRANE PROTEIN 141"/>
    <property type="match status" value="1"/>
</dbReference>
<dbReference type="EnsemblMetazoa" id="MESCA009390-RA">
    <property type="protein sequence ID" value="MESCA009390-PA"/>
    <property type="gene ID" value="MESCA009390"/>
</dbReference>
<dbReference type="InterPro" id="IPR038259">
    <property type="entry name" value="Tmem141_sf"/>
</dbReference>
<reference evidence="3" key="1">
    <citation type="submission" date="2013-02" db="EMBL/GenBank/DDBJ databases">
        <authorList>
            <person name="Hughes D."/>
        </authorList>
    </citation>
    <scope>NUCLEOTIDE SEQUENCE</scope>
    <source>
        <strain>Durham</strain>
        <strain evidence="3">NC isolate 2 -- Noor lab</strain>
    </source>
</reference>
<reference evidence="2" key="2">
    <citation type="submission" date="2015-06" db="UniProtKB">
        <authorList>
            <consortium name="EnsemblMetazoa"/>
        </authorList>
    </citation>
    <scope>IDENTIFICATION</scope>
</reference>
<proteinExistence type="predicted"/>
<keyword evidence="1" id="KW-0472">Membrane</keyword>
<dbReference type="Proteomes" id="UP000015102">
    <property type="component" value="Unassembled WGS sequence"/>
</dbReference>
<name>T1GZT4_MEGSC</name>
<sequence>MNESISKFNLKGKFPRYSDPEFKPFVDCYTRTVFSGIGYFWLGFSGFYFAQKIIQQKIPYNRNLNLLISFAAAGAVSYKLTNNNIENCKKSLALLNQENKN</sequence>
<dbReference type="HOGENOM" id="CLU_2294847_0_0_1"/>
<protein>
    <submittedName>
        <fullName evidence="2">Uncharacterized protein</fullName>
    </submittedName>
</protein>
<dbReference type="STRING" id="36166.T1GZT4"/>